<gene>
    <name evidence="1" type="ORF">HNQ39_002343</name>
</gene>
<protein>
    <submittedName>
        <fullName evidence="1">Putative redox protein</fullName>
    </submittedName>
</protein>
<dbReference type="InterPro" id="IPR015946">
    <property type="entry name" value="KH_dom-like_a/b"/>
</dbReference>
<proteinExistence type="predicted"/>
<dbReference type="Gene3D" id="3.30.300.20">
    <property type="match status" value="1"/>
</dbReference>
<sequence length="134" mass="14417">MIEIAARYEGKTKCQLTHPEGMVLQTDTPKELGGDAAAFSPTDLVASGLVTCILTTIALWGERRQLDLVGMSATVVKEMSTTANRIGRLAVTVTVPAALVPEGLRPRLEAIGHRCPVHASLHPEIEAPIIYQYV</sequence>
<dbReference type="Proteomes" id="UP000520814">
    <property type="component" value="Unassembled WGS sequence"/>
</dbReference>
<dbReference type="AlphaFoldDB" id="A0A7W9W7E6"/>
<name>A0A7W9W7E6_ARMRO</name>
<organism evidence="1 2">
    <name type="scientific">Armatimonas rosea</name>
    <dbReference type="NCBI Taxonomy" id="685828"/>
    <lineage>
        <taxon>Bacteria</taxon>
        <taxon>Bacillati</taxon>
        <taxon>Armatimonadota</taxon>
        <taxon>Armatimonadia</taxon>
        <taxon>Armatimonadales</taxon>
        <taxon>Armatimonadaceae</taxon>
        <taxon>Armatimonas</taxon>
    </lineage>
</organism>
<dbReference type="InterPro" id="IPR036102">
    <property type="entry name" value="OsmC/Ohrsf"/>
</dbReference>
<dbReference type="Pfam" id="PF02566">
    <property type="entry name" value="OsmC"/>
    <property type="match status" value="1"/>
</dbReference>
<dbReference type="SUPFAM" id="SSF82784">
    <property type="entry name" value="OsmC-like"/>
    <property type="match status" value="1"/>
</dbReference>
<accession>A0A7W9W7E6</accession>
<dbReference type="EMBL" id="JACHGW010000002">
    <property type="protein sequence ID" value="MBB6050552.1"/>
    <property type="molecule type" value="Genomic_DNA"/>
</dbReference>
<evidence type="ECO:0000313" key="2">
    <source>
        <dbReference type="Proteomes" id="UP000520814"/>
    </source>
</evidence>
<dbReference type="PANTHER" id="PTHR39624">
    <property type="entry name" value="PROTEIN INVOLVED IN RIMO-MEDIATED BETA-METHYLTHIOLATION OF RIBOSOMAL PROTEIN S12 YCAO"/>
    <property type="match status" value="1"/>
</dbReference>
<reference evidence="1 2" key="1">
    <citation type="submission" date="2020-08" db="EMBL/GenBank/DDBJ databases">
        <title>Genomic Encyclopedia of Type Strains, Phase IV (KMG-IV): sequencing the most valuable type-strain genomes for metagenomic binning, comparative biology and taxonomic classification.</title>
        <authorList>
            <person name="Goeker M."/>
        </authorList>
    </citation>
    <scope>NUCLEOTIDE SEQUENCE [LARGE SCALE GENOMIC DNA]</scope>
    <source>
        <strain evidence="1 2">DSM 23562</strain>
    </source>
</reference>
<comment type="caution">
    <text evidence="1">The sequence shown here is derived from an EMBL/GenBank/DDBJ whole genome shotgun (WGS) entry which is preliminary data.</text>
</comment>
<dbReference type="InterPro" id="IPR003718">
    <property type="entry name" value="OsmC/Ohr_fam"/>
</dbReference>
<keyword evidence="2" id="KW-1185">Reference proteome</keyword>
<dbReference type="PANTHER" id="PTHR39624:SF2">
    <property type="entry name" value="OSMC-LIKE PROTEIN"/>
    <property type="match status" value="1"/>
</dbReference>
<evidence type="ECO:0000313" key="1">
    <source>
        <dbReference type="EMBL" id="MBB6050552.1"/>
    </source>
</evidence>
<dbReference type="RefSeq" id="WP_184195726.1">
    <property type="nucleotide sequence ID" value="NZ_JACHGW010000002.1"/>
</dbReference>